<evidence type="ECO:0000313" key="3">
    <source>
        <dbReference type="Proteomes" id="UP000014760"/>
    </source>
</evidence>
<evidence type="ECO:0000313" key="2">
    <source>
        <dbReference type="EnsemblMetazoa" id="CapteP195956"/>
    </source>
</evidence>
<reference evidence="1 3" key="2">
    <citation type="journal article" date="2013" name="Nature">
        <title>Insights into bilaterian evolution from three spiralian genomes.</title>
        <authorList>
            <person name="Simakov O."/>
            <person name="Marletaz F."/>
            <person name="Cho S.J."/>
            <person name="Edsinger-Gonzales E."/>
            <person name="Havlak P."/>
            <person name="Hellsten U."/>
            <person name="Kuo D.H."/>
            <person name="Larsson T."/>
            <person name="Lv J."/>
            <person name="Arendt D."/>
            <person name="Savage R."/>
            <person name="Osoegawa K."/>
            <person name="de Jong P."/>
            <person name="Grimwood J."/>
            <person name="Chapman J.A."/>
            <person name="Shapiro H."/>
            <person name="Aerts A."/>
            <person name="Otillar R.P."/>
            <person name="Terry A.Y."/>
            <person name="Boore J.L."/>
            <person name="Grigoriev I.V."/>
            <person name="Lindberg D.R."/>
            <person name="Seaver E.C."/>
            <person name="Weisblat D.A."/>
            <person name="Putnam N.H."/>
            <person name="Rokhsar D.S."/>
        </authorList>
    </citation>
    <scope>NUCLEOTIDE SEQUENCE</scope>
    <source>
        <strain evidence="1 3">I ESC-2004</strain>
    </source>
</reference>
<dbReference type="EMBL" id="AMQN01015070">
    <property type="status" value="NOT_ANNOTATED_CDS"/>
    <property type="molecule type" value="Genomic_DNA"/>
</dbReference>
<dbReference type="HOGENOM" id="CLU_2252589_0_0_1"/>
<evidence type="ECO:0000313" key="1">
    <source>
        <dbReference type="EMBL" id="ELT89049.1"/>
    </source>
</evidence>
<dbReference type="EnsemblMetazoa" id="CapteT195956">
    <property type="protein sequence ID" value="CapteP195956"/>
    <property type="gene ID" value="CapteG195956"/>
</dbReference>
<organism evidence="1">
    <name type="scientific">Capitella teleta</name>
    <name type="common">Polychaete worm</name>
    <dbReference type="NCBI Taxonomy" id="283909"/>
    <lineage>
        <taxon>Eukaryota</taxon>
        <taxon>Metazoa</taxon>
        <taxon>Spiralia</taxon>
        <taxon>Lophotrochozoa</taxon>
        <taxon>Annelida</taxon>
        <taxon>Polychaeta</taxon>
        <taxon>Sedentaria</taxon>
        <taxon>Scolecida</taxon>
        <taxon>Capitellidae</taxon>
        <taxon>Capitella</taxon>
    </lineage>
</organism>
<keyword evidence="3" id="KW-1185">Reference proteome</keyword>
<dbReference type="STRING" id="283909.R7T685"/>
<dbReference type="Gene3D" id="3.30.230.70">
    <property type="entry name" value="GHMP Kinase, N-terminal domain"/>
    <property type="match status" value="1"/>
</dbReference>
<protein>
    <submittedName>
        <fullName evidence="1 2">Uncharacterized protein</fullName>
    </submittedName>
</protein>
<reference evidence="2" key="3">
    <citation type="submission" date="2015-06" db="UniProtKB">
        <authorList>
            <consortium name="EnsemblMetazoa"/>
        </authorList>
    </citation>
    <scope>IDENTIFICATION</scope>
</reference>
<name>R7T685_CAPTE</name>
<dbReference type="Proteomes" id="UP000014760">
    <property type="component" value="Unassembled WGS sequence"/>
</dbReference>
<dbReference type="InterPro" id="IPR027408">
    <property type="entry name" value="PNPase/RNase_PH_dom_sf"/>
</dbReference>
<accession>R7T685</accession>
<dbReference type="AlphaFoldDB" id="R7T685"/>
<gene>
    <name evidence="1" type="ORF">CAPTEDRAFT_195956</name>
</gene>
<sequence length="104" mass="11407">MPSEHHDPFPFLPSAFAKLKVAIEESFIKDTALLDINYLEESSGRSAELAAAALPKWDQIVLLENHLNQVLDTAVKGCKDVYAILDAAVREHVTETTASLSLDT</sequence>
<reference evidence="3" key="1">
    <citation type="submission" date="2012-12" db="EMBL/GenBank/DDBJ databases">
        <authorList>
            <person name="Hellsten U."/>
            <person name="Grimwood J."/>
            <person name="Chapman J.A."/>
            <person name="Shapiro H."/>
            <person name="Aerts A."/>
            <person name="Otillar R.P."/>
            <person name="Terry A.Y."/>
            <person name="Boore J.L."/>
            <person name="Simakov O."/>
            <person name="Marletaz F."/>
            <person name="Cho S.-J."/>
            <person name="Edsinger-Gonzales E."/>
            <person name="Havlak P."/>
            <person name="Kuo D.-H."/>
            <person name="Larsson T."/>
            <person name="Lv J."/>
            <person name="Arendt D."/>
            <person name="Savage R."/>
            <person name="Osoegawa K."/>
            <person name="de Jong P."/>
            <person name="Lindberg D.R."/>
            <person name="Seaver E.C."/>
            <person name="Weisblat D.A."/>
            <person name="Putnam N.H."/>
            <person name="Grigoriev I.V."/>
            <person name="Rokhsar D.S."/>
        </authorList>
    </citation>
    <scope>NUCLEOTIDE SEQUENCE</scope>
    <source>
        <strain evidence="3">I ESC-2004</strain>
    </source>
</reference>
<dbReference type="SUPFAM" id="SSF55666">
    <property type="entry name" value="Ribonuclease PH domain 2-like"/>
    <property type="match status" value="1"/>
</dbReference>
<proteinExistence type="predicted"/>
<dbReference type="InterPro" id="IPR036345">
    <property type="entry name" value="ExoRNase_PH_dom2_sf"/>
</dbReference>
<dbReference type="EMBL" id="KB311561">
    <property type="protein sequence ID" value="ELT89049.1"/>
    <property type="molecule type" value="Genomic_DNA"/>
</dbReference>